<proteinExistence type="predicted"/>
<dbReference type="GO" id="GO:0120147">
    <property type="term" value="F:formylglycine-generating oxidase activity"/>
    <property type="evidence" value="ECO:0007669"/>
    <property type="project" value="TreeGrafter"/>
</dbReference>
<dbReference type="InterPro" id="IPR005532">
    <property type="entry name" value="SUMF_dom"/>
</dbReference>
<dbReference type="Pfam" id="PF03781">
    <property type="entry name" value="FGE-sulfatase"/>
    <property type="match status" value="1"/>
</dbReference>
<dbReference type="InterPro" id="IPR016187">
    <property type="entry name" value="CTDL_fold"/>
</dbReference>
<dbReference type="Gene3D" id="3.90.1580.10">
    <property type="entry name" value="paralog of FGE (formylglycine-generating enzyme)"/>
    <property type="match status" value="1"/>
</dbReference>
<organism evidence="4">
    <name type="scientific">Jahnella sp. MSr9139</name>
    <dbReference type="NCBI Taxonomy" id="1434086"/>
    <lineage>
        <taxon>Bacteria</taxon>
        <taxon>Pseudomonadati</taxon>
        <taxon>Myxococcota</taxon>
        <taxon>Polyangia</taxon>
        <taxon>Polyangiales</taxon>
        <taxon>Polyangiaceae</taxon>
        <taxon>Jahnella</taxon>
    </lineage>
</organism>
<sequence length="319" mass="34360">MRAITRVTCLAAGLVLLSCPTEPGAEEGPPPVAPALAPAPASPALPERWEDMLLVPAGPFVMGADAEGERDERPAHTVTLPAFYLDELEVTNAAYARCVEAGRCKAPDPRSADANHFGPDRRFRGPRQPVSSIPWDSARDYCDMLGKRLPTEAEWEKAARGEDGRRYPWGSEPPDAARAVFGASVTADVGTHPQGRGPYGHLDLTGNVWEWVADVYDPHAYRRPGAARGEAGGCAEALAAQDELRRAKQEGFTGSNPIPTECERVLRGGAFNYPASGLRASNRVHHPGRYRLVMSGFRCARDAEEVRRIAEGARGESGG</sequence>
<dbReference type="PANTHER" id="PTHR23150">
    <property type="entry name" value="SULFATASE MODIFYING FACTOR 1, 2"/>
    <property type="match status" value="1"/>
</dbReference>
<evidence type="ECO:0000256" key="1">
    <source>
        <dbReference type="SAM" id="MobiDB-lite"/>
    </source>
</evidence>
<dbReference type="InterPro" id="IPR042095">
    <property type="entry name" value="SUMF_sf"/>
</dbReference>
<name>A0A3S7UW20_9BACT</name>
<feature type="region of interest" description="Disordered" evidence="1">
    <location>
        <begin position="107"/>
        <end position="130"/>
    </location>
</feature>
<protein>
    <recommendedName>
        <fullName evidence="3">Sulfatase-modifying factor enzyme-like domain-containing protein</fullName>
    </recommendedName>
</protein>
<dbReference type="PROSITE" id="PS51257">
    <property type="entry name" value="PROKAR_LIPOPROTEIN"/>
    <property type="match status" value="1"/>
</dbReference>
<feature type="region of interest" description="Disordered" evidence="1">
    <location>
        <begin position="22"/>
        <end position="41"/>
    </location>
</feature>
<dbReference type="SUPFAM" id="SSF56436">
    <property type="entry name" value="C-type lectin-like"/>
    <property type="match status" value="1"/>
</dbReference>
<feature type="domain" description="Sulfatase-modifying factor enzyme-like" evidence="3">
    <location>
        <begin position="50"/>
        <end position="301"/>
    </location>
</feature>
<keyword evidence="2" id="KW-0732">Signal</keyword>
<accession>A0A3S7UW20</accession>
<dbReference type="InterPro" id="IPR051043">
    <property type="entry name" value="Sulfatase_Mod_Factor_Kinase"/>
</dbReference>
<evidence type="ECO:0000313" key="4">
    <source>
        <dbReference type="EMBL" id="AYM52937.1"/>
    </source>
</evidence>
<feature type="chain" id="PRO_5019451777" description="Sulfatase-modifying factor enzyme-like domain-containing protein" evidence="2">
    <location>
        <begin position="26"/>
        <end position="319"/>
    </location>
</feature>
<reference evidence="4" key="1">
    <citation type="journal article" date="2018" name="J. Ind. Microbiol. Biotechnol.">
        <title>Genome mining reveals uncommon alkylpyrones as type III PKS products from myxobacteria.</title>
        <authorList>
            <person name="Hug J.J."/>
            <person name="Panter F."/>
            <person name="Krug D."/>
            <person name="Muller R."/>
        </authorList>
    </citation>
    <scope>NUCLEOTIDE SEQUENCE</scope>
    <source>
        <strain evidence="4">MSr9139</strain>
    </source>
</reference>
<feature type="compositionally biased region" description="Basic and acidic residues" evidence="1">
    <location>
        <begin position="107"/>
        <end position="123"/>
    </location>
</feature>
<dbReference type="EMBL" id="MH908889">
    <property type="protein sequence ID" value="AYM52937.1"/>
    <property type="molecule type" value="Genomic_DNA"/>
</dbReference>
<evidence type="ECO:0000259" key="3">
    <source>
        <dbReference type="Pfam" id="PF03781"/>
    </source>
</evidence>
<dbReference type="AlphaFoldDB" id="A0A3S7UW20"/>
<evidence type="ECO:0000256" key="2">
    <source>
        <dbReference type="SAM" id="SignalP"/>
    </source>
</evidence>
<dbReference type="PANTHER" id="PTHR23150:SF19">
    <property type="entry name" value="FORMYLGLYCINE-GENERATING ENZYME"/>
    <property type="match status" value="1"/>
</dbReference>
<feature type="signal peptide" evidence="2">
    <location>
        <begin position="1"/>
        <end position="25"/>
    </location>
</feature>